<dbReference type="GO" id="GO:0061630">
    <property type="term" value="F:ubiquitin protein ligase activity"/>
    <property type="evidence" value="ECO:0007669"/>
    <property type="project" value="InterPro"/>
</dbReference>
<dbReference type="InterPro" id="IPR001841">
    <property type="entry name" value="Znf_RING"/>
</dbReference>
<dbReference type="PANTHER" id="PTHR47094:SF20">
    <property type="entry name" value="OS09G0504700 PROTEIN"/>
    <property type="match status" value="1"/>
</dbReference>
<dbReference type="AlphaFoldDB" id="A0A5J9TDY8"/>
<sequence>MSVIFRFIRGFKVSTGTNSSMSTASGTRRAPRRRSQDVSADKVVVNLEATSPAVASRRGVSAAAPGVRAAPIDVEAIEDEVKEVSPSQVPPPRRNRRTRRQHVTVVDLEVESNREGNKRQRIVHCLSQDGGEGSSLQSNAAVQTSKAPAKEVPKEPAFTCPICWNKLEEPSTTICGHIFCANCIKQAIKVQKKCPTCRRSLKPTNHHRIYLPDSAR</sequence>
<keyword evidence="2 4" id="KW-0863">Zinc-finger</keyword>
<dbReference type="OrthoDB" id="6105938at2759"/>
<evidence type="ECO:0000259" key="6">
    <source>
        <dbReference type="PROSITE" id="PS50089"/>
    </source>
</evidence>
<feature type="domain" description="RING-type" evidence="6">
    <location>
        <begin position="160"/>
        <end position="198"/>
    </location>
</feature>
<proteinExistence type="predicted"/>
<dbReference type="EMBL" id="RWGY01000039">
    <property type="protein sequence ID" value="TVU08821.1"/>
    <property type="molecule type" value="Genomic_DNA"/>
</dbReference>
<dbReference type="Gramene" id="TVU08821">
    <property type="protein sequence ID" value="TVU08821"/>
    <property type="gene ID" value="EJB05_42236"/>
</dbReference>
<dbReference type="GO" id="GO:0006511">
    <property type="term" value="P:ubiquitin-dependent protein catabolic process"/>
    <property type="evidence" value="ECO:0007669"/>
    <property type="project" value="TreeGrafter"/>
</dbReference>
<keyword evidence="1" id="KW-0479">Metal-binding</keyword>
<feature type="region of interest" description="Disordered" evidence="5">
    <location>
        <begin position="16"/>
        <end position="39"/>
    </location>
</feature>
<organism evidence="7 8">
    <name type="scientific">Eragrostis curvula</name>
    <name type="common">weeping love grass</name>
    <dbReference type="NCBI Taxonomy" id="38414"/>
    <lineage>
        <taxon>Eukaryota</taxon>
        <taxon>Viridiplantae</taxon>
        <taxon>Streptophyta</taxon>
        <taxon>Embryophyta</taxon>
        <taxon>Tracheophyta</taxon>
        <taxon>Spermatophyta</taxon>
        <taxon>Magnoliopsida</taxon>
        <taxon>Liliopsida</taxon>
        <taxon>Poales</taxon>
        <taxon>Poaceae</taxon>
        <taxon>PACMAD clade</taxon>
        <taxon>Chloridoideae</taxon>
        <taxon>Eragrostideae</taxon>
        <taxon>Eragrostidinae</taxon>
        <taxon>Eragrostis</taxon>
    </lineage>
</organism>
<dbReference type="PROSITE" id="PS50089">
    <property type="entry name" value="ZF_RING_2"/>
    <property type="match status" value="1"/>
</dbReference>
<dbReference type="GO" id="GO:0033768">
    <property type="term" value="C:SUMO-targeted ubiquitin ligase complex"/>
    <property type="evidence" value="ECO:0007669"/>
    <property type="project" value="TreeGrafter"/>
</dbReference>
<dbReference type="SUPFAM" id="SSF57850">
    <property type="entry name" value="RING/U-box"/>
    <property type="match status" value="1"/>
</dbReference>
<dbReference type="InterPro" id="IPR013083">
    <property type="entry name" value="Znf_RING/FYVE/PHD"/>
</dbReference>
<feature type="compositionally biased region" description="Polar residues" evidence="5">
    <location>
        <begin position="16"/>
        <end position="26"/>
    </location>
</feature>
<dbReference type="InterPro" id="IPR017907">
    <property type="entry name" value="Znf_RING_CS"/>
</dbReference>
<accession>A0A5J9TDY8</accession>
<keyword evidence="8" id="KW-1185">Reference proteome</keyword>
<evidence type="ECO:0000256" key="3">
    <source>
        <dbReference type="ARBA" id="ARBA00022833"/>
    </source>
</evidence>
<dbReference type="InterPro" id="IPR049627">
    <property type="entry name" value="SLX8"/>
</dbReference>
<name>A0A5J9TDY8_9POAL</name>
<evidence type="ECO:0000256" key="4">
    <source>
        <dbReference type="PROSITE-ProRule" id="PRU00175"/>
    </source>
</evidence>
<evidence type="ECO:0000313" key="7">
    <source>
        <dbReference type="EMBL" id="TVU08821.1"/>
    </source>
</evidence>
<dbReference type="Pfam" id="PF13923">
    <property type="entry name" value="zf-C3HC4_2"/>
    <property type="match status" value="1"/>
</dbReference>
<evidence type="ECO:0000256" key="2">
    <source>
        <dbReference type="ARBA" id="ARBA00022771"/>
    </source>
</evidence>
<comment type="caution">
    <text evidence="7">The sequence shown here is derived from an EMBL/GenBank/DDBJ whole genome shotgun (WGS) entry which is preliminary data.</text>
</comment>
<dbReference type="GO" id="GO:0032183">
    <property type="term" value="F:SUMO binding"/>
    <property type="evidence" value="ECO:0007669"/>
    <property type="project" value="TreeGrafter"/>
</dbReference>
<dbReference type="GO" id="GO:0140082">
    <property type="term" value="F:SUMO-ubiquitin ligase activity"/>
    <property type="evidence" value="ECO:0007669"/>
    <property type="project" value="TreeGrafter"/>
</dbReference>
<dbReference type="SMART" id="SM00184">
    <property type="entry name" value="RING"/>
    <property type="match status" value="1"/>
</dbReference>
<dbReference type="GO" id="GO:0008270">
    <property type="term" value="F:zinc ion binding"/>
    <property type="evidence" value="ECO:0007669"/>
    <property type="project" value="UniProtKB-KW"/>
</dbReference>
<dbReference type="PANTHER" id="PTHR47094">
    <property type="entry name" value="ELFLESS, ISOFORM B"/>
    <property type="match status" value="1"/>
</dbReference>
<dbReference type="PROSITE" id="PS00518">
    <property type="entry name" value="ZF_RING_1"/>
    <property type="match status" value="1"/>
</dbReference>
<feature type="non-terminal residue" evidence="7">
    <location>
        <position position="1"/>
    </location>
</feature>
<evidence type="ECO:0000256" key="5">
    <source>
        <dbReference type="SAM" id="MobiDB-lite"/>
    </source>
</evidence>
<gene>
    <name evidence="7" type="ORF">EJB05_42236</name>
</gene>
<keyword evidence="3" id="KW-0862">Zinc</keyword>
<evidence type="ECO:0000256" key="1">
    <source>
        <dbReference type="ARBA" id="ARBA00022723"/>
    </source>
</evidence>
<dbReference type="Gene3D" id="3.30.40.10">
    <property type="entry name" value="Zinc/RING finger domain, C3HC4 (zinc finger)"/>
    <property type="match status" value="1"/>
</dbReference>
<evidence type="ECO:0000313" key="8">
    <source>
        <dbReference type="Proteomes" id="UP000324897"/>
    </source>
</evidence>
<dbReference type="Proteomes" id="UP000324897">
    <property type="component" value="Chromosome 3"/>
</dbReference>
<reference evidence="7 8" key="1">
    <citation type="journal article" date="2019" name="Sci. Rep.">
        <title>A high-quality genome of Eragrostis curvula grass provides insights into Poaceae evolution and supports new strategies to enhance forage quality.</title>
        <authorList>
            <person name="Carballo J."/>
            <person name="Santos B.A.C.M."/>
            <person name="Zappacosta D."/>
            <person name="Garbus I."/>
            <person name="Selva J.P."/>
            <person name="Gallo C.A."/>
            <person name="Diaz A."/>
            <person name="Albertini E."/>
            <person name="Caccamo M."/>
            <person name="Echenique V."/>
        </authorList>
    </citation>
    <scope>NUCLEOTIDE SEQUENCE [LARGE SCALE GENOMIC DNA]</scope>
    <source>
        <strain evidence="8">cv. Victoria</strain>
        <tissue evidence="7">Leaf</tissue>
    </source>
</reference>
<protein>
    <recommendedName>
        <fullName evidence="6">RING-type domain-containing protein</fullName>
    </recommendedName>
</protein>